<gene>
    <name evidence="1" type="ORF">WT83_27350</name>
</gene>
<dbReference type="Proteomes" id="UP000068016">
    <property type="component" value="Unassembled WGS sequence"/>
</dbReference>
<organism evidence="1 2">
    <name type="scientific">Burkholderia territorii</name>
    <dbReference type="NCBI Taxonomy" id="1503055"/>
    <lineage>
        <taxon>Bacteria</taxon>
        <taxon>Pseudomonadati</taxon>
        <taxon>Pseudomonadota</taxon>
        <taxon>Betaproteobacteria</taxon>
        <taxon>Burkholderiales</taxon>
        <taxon>Burkholderiaceae</taxon>
        <taxon>Burkholderia</taxon>
        <taxon>Burkholderia cepacia complex</taxon>
    </lineage>
</organism>
<dbReference type="EMBL" id="LPLZ01000074">
    <property type="protein sequence ID" value="KWN06403.1"/>
    <property type="molecule type" value="Genomic_DNA"/>
</dbReference>
<proteinExistence type="predicted"/>
<reference evidence="1 2" key="1">
    <citation type="submission" date="2015-11" db="EMBL/GenBank/DDBJ databases">
        <title>Expanding the genomic diversity of Burkholderia species for the development of highly accurate diagnostics.</title>
        <authorList>
            <person name="Sahl J."/>
            <person name="Keim P."/>
            <person name="Wagner D."/>
        </authorList>
    </citation>
    <scope>NUCLEOTIDE SEQUENCE [LARGE SCALE GENOMIC DNA]</scope>
    <source>
        <strain evidence="1 2">MSMB793WGS</strain>
    </source>
</reference>
<protein>
    <submittedName>
        <fullName evidence="1">Uncharacterized protein</fullName>
    </submittedName>
</protein>
<comment type="caution">
    <text evidence="1">The sequence shown here is derived from an EMBL/GenBank/DDBJ whole genome shotgun (WGS) entry which is preliminary data.</text>
</comment>
<sequence>MADEFDAKVVDMMLAFGIGSNQQYHNKKKLRKEPRSGRIKGEEELNLALAIHFMHFVRYPERFPSHSRGVNWTRKVQEILEISQMGEGIAAKEWLGLMIGHRRNQIYNYINPDNDSKPSRTTCATLLNLERVLKDPDTARRAIALRQWEKDAESVWTNRKTKLTDIAQTKQRLELIQAPIVRAHFQIMKDQYVAKDLHMFRAFGFSESNQFAATKEPLKHVEPSLAINFLFLKQDRDLFMAPPVSIDDLASALGLSPNSDQDKIWLGRMIGRQRQMVYNSIKRDTTPSLYAQSTIAELYSIATEPNAAYRKRMLKDWQADAEAIWERTTRMTKLEDDEDDEE</sequence>
<evidence type="ECO:0000313" key="2">
    <source>
        <dbReference type="Proteomes" id="UP000068016"/>
    </source>
</evidence>
<accession>A0A106DR48</accession>
<evidence type="ECO:0000313" key="1">
    <source>
        <dbReference type="EMBL" id="KWN06403.1"/>
    </source>
</evidence>
<dbReference type="AlphaFoldDB" id="A0A106DR48"/>
<name>A0A106DR48_9BURK</name>